<comment type="subcellular location">
    <subcellularLocation>
        <location evidence="1">Cell envelope</location>
    </subcellularLocation>
</comment>
<keyword evidence="2" id="KW-0732">Signal</keyword>
<reference evidence="3" key="2">
    <citation type="journal article" date="2021" name="PeerJ">
        <title>Extensive microbial diversity within the chicken gut microbiome revealed by metagenomics and culture.</title>
        <authorList>
            <person name="Gilroy R."/>
            <person name="Ravi A."/>
            <person name="Getino M."/>
            <person name="Pursley I."/>
            <person name="Horton D.L."/>
            <person name="Alikhan N.F."/>
            <person name="Baker D."/>
            <person name="Gharbi K."/>
            <person name="Hall N."/>
            <person name="Watson M."/>
            <person name="Adriaenssens E.M."/>
            <person name="Foster-Nyarko E."/>
            <person name="Jarju S."/>
            <person name="Secka A."/>
            <person name="Antonio M."/>
            <person name="Oren A."/>
            <person name="Chaudhuri R.R."/>
            <person name="La Ragione R."/>
            <person name="Hildebrand F."/>
            <person name="Pallen M.J."/>
        </authorList>
    </citation>
    <scope>NUCLEOTIDE SEQUENCE</scope>
    <source>
        <strain evidence="3">11159</strain>
    </source>
</reference>
<dbReference type="AlphaFoldDB" id="A0A9D9DI82"/>
<sequence>MFLKKRNKILLTFSLLISSLSLASCSAFFGGDEGYLISDLSTTTDSEGNTIVTITFDNEDIAPVVFTIPKGISGDPGVGIESITPSLNSEGNEVTLTITYTDSSLEPTVLTIPVISGENGVGISNVIVGKDEIGNTTIQFEYSDGSTSDVITINKGEDGVDGNGIENFEVSYDPSSNSYRIVVSFTDESMEDQVFTITNGRDGNGIVNITTKEDSESYTLIIEYSDGSSQEISFSKPSINRWLNGNGTPSNNIGNSGDFYFDSNSGTIYRKEGDNWLMLFSLNQEQTTTNYQVTFHTNGGNWKFIDSQDPSSINRNKTLVVNKGDYINLNDDTFEIYREGYSFNGWWTDMELTPNSGHFTNLTAVNSNLDLYASWISE</sequence>
<dbReference type="GO" id="GO:0030313">
    <property type="term" value="C:cell envelope"/>
    <property type="evidence" value="ECO:0007669"/>
    <property type="project" value="UniProtKB-SubCell"/>
</dbReference>
<dbReference type="InterPro" id="IPR013378">
    <property type="entry name" value="InlB-like_B-rpt"/>
</dbReference>
<evidence type="ECO:0000256" key="2">
    <source>
        <dbReference type="SAM" id="SignalP"/>
    </source>
</evidence>
<feature type="chain" id="PRO_5038374268" evidence="2">
    <location>
        <begin position="24"/>
        <end position="378"/>
    </location>
</feature>
<accession>A0A9D9DI82</accession>
<evidence type="ECO:0000313" key="4">
    <source>
        <dbReference type="Proteomes" id="UP000823613"/>
    </source>
</evidence>
<gene>
    <name evidence="3" type="ORF">IAC58_01550</name>
</gene>
<name>A0A9D9DI82_9BACL</name>
<reference evidence="3" key="1">
    <citation type="submission" date="2020-10" db="EMBL/GenBank/DDBJ databases">
        <authorList>
            <person name="Gilroy R."/>
        </authorList>
    </citation>
    <scope>NUCLEOTIDE SEQUENCE</scope>
    <source>
        <strain evidence="3">11159</strain>
    </source>
</reference>
<organism evidence="3 4">
    <name type="scientific">Candidatus Onthovivens merdipullorum</name>
    <dbReference type="NCBI Taxonomy" id="2840889"/>
    <lineage>
        <taxon>Bacteria</taxon>
        <taxon>Bacillati</taxon>
        <taxon>Bacillota</taxon>
        <taxon>Bacilli</taxon>
        <taxon>Bacillales</taxon>
        <taxon>Candidatus Onthovivens</taxon>
    </lineage>
</organism>
<dbReference type="InterPro" id="IPR042229">
    <property type="entry name" value="Listeria/Bacterioides_rpt_sf"/>
</dbReference>
<evidence type="ECO:0000313" key="3">
    <source>
        <dbReference type="EMBL" id="MBO8427228.1"/>
    </source>
</evidence>
<proteinExistence type="predicted"/>
<evidence type="ECO:0000256" key="1">
    <source>
        <dbReference type="ARBA" id="ARBA00004196"/>
    </source>
</evidence>
<feature type="signal peptide" evidence="2">
    <location>
        <begin position="1"/>
        <end position="23"/>
    </location>
</feature>
<dbReference type="Proteomes" id="UP000823613">
    <property type="component" value="Unassembled WGS sequence"/>
</dbReference>
<protein>
    <submittedName>
        <fullName evidence="3">InlB B-repeat-containing protein</fullName>
    </submittedName>
</protein>
<comment type="caution">
    <text evidence="3">The sequence shown here is derived from an EMBL/GenBank/DDBJ whole genome shotgun (WGS) entry which is preliminary data.</text>
</comment>
<dbReference type="EMBL" id="JADIMY010000028">
    <property type="protein sequence ID" value="MBO8427228.1"/>
    <property type="molecule type" value="Genomic_DNA"/>
</dbReference>
<dbReference type="Gene3D" id="2.60.40.4270">
    <property type="entry name" value="Listeria-Bacteroides repeat domain"/>
    <property type="match status" value="1"/>
</dbReference>
<dbReference type="Pfam" id="PF09479">
    <property type="entry name" value="Flg_new"/>
    <property type="match status" value="1"/>
</dbReference>
<dbReference type="PROSITE" id="PS51257">
    <property type="entry name" value="PROKAR_LIPOPROTEIN"/>
    <property type="match status" value="1"/>
</dbReference>